<evidence type="ECO:0000313" key="2">
    <source>
        <dbReference type="Proteomes" id="UP000215158"/>
    </source>
</evidence>
<sequence>MVDTKVDKTWDERAANGAYKRPNFPTEFKRRLVEQSLEPGASVALIARSNDINANLLFKWRRLYLAGEYGLPTLPESAAPRQEPEVPSLLPVHLDAQTAEHTPPMTIDAAPSSEDLCEIEFDRARLRIRGEVSPNVLRLLIRELLR</sequence>
<dbReference type="OrthoDB" id="3376843at2"/>
<dbReference type="GO" id="GO:0006313">
    <property type="term" value="P:DNA transposition"/>
    <property type="evidence" value="ECO:0007669"/>
    <property type="project" value="InterPro"/>
</dbReference>
<dbReference type="KEGG" id="parb:CJU94_38315"/>
<dbReference type="Proteomes" id="UP000215158">
    <property type="component" value="Plasmid pBN2"/>
</dbReference>
<evidence type="ECO:0008006" key="3">
    <source>
        <dbReference type="Google" id="ProtNLM"/>
    </source>
</evidence>
<gene>
    <name evidence="1" type="ORF">CJU94_38315</name>
</gene>
<reference evidence="1 2" key="1">
    <citation type="submission" date="2017-08" db="EMBL/GenBank/DDBJ databases">
        <title>Identification and genetic characteristics of simultaneous BTEX- and naphthalene-degrading Paraburkholderia sp. BN5 isolated from petroleum-contaminated soil.</title>
        <authorList>
            <person name="Lee Y."/>
            <person name="Jeon C.O."/>
        </authorList>
    </citation>
    <scope>NUCLEOTIDE SEQUENCE [LARGE SCALE GENOMIC DNA]</scope>
    <source>
        <strain evidence="1 2">BN5</strain>
        <plasmid evidence="1 2">pBN2</plasmid>
    </source>
</reference>
<protein>
    <recommendedName>
        <fullName evidence="3">Transposase</fullName>
    </recommendedName>
</protein>
<dbReference type="GO" id="GO:0004803">
    <property type="term" value="F:transposase activity"/>
    <property type="evidence" value="ECO:0007669"/>
    <property type="project" value="InterPro"/>
</dbReference>
<dbReference type="Pfam" id="PF01527">
    <property type="entry name" value="HTH_Tnp_1"/>
    <property type="match status" value="1"/>
</dbReference>
<keyword evidence="1" id="KW-0614">Plasmid</keyword>
<dbReference type="EMBL" id="CP022992">
    <property type="protein sequence ID" value="ASW03997.1"/>
    <property type="molecule type" value="Genomic_DNA"/>
</dbReference>
<proteinExistence type="predicted"/>
<dbReference type="AlphaFoldDB" id="A0A248VYG3"/>
<evidence type="ECO:0000313" key="1">
    <source>
        <dbReference type="EMBL" id="ASW03997.1"/>
    </source>
</evidence>
<dbReference type="GO" id="GO:0003677">
    <property type="term" value="F:DNA binding"/>
    <property type="evidence" value="ECO:0007669"/>
    <property type="project" value="InterPro"/>
</dbReference>
<organism evidence="1 2">
    <name type="scientific">Paraburkholderia aromaticivorans</name>
    <dbReference type="NCBI Taxonomy" id="2026199"/>
    <lineage>
        <taxon>Bacteria</taxon>
        <taxon>Pseudomonadati</taxon>
        <taxon>Pseudomonadota</taxon>
        <taxon>Betaproteobacteria</taxon>
        <taxon>Burkholderiales</taxon>
        <taxon>Burkholderiaceae</taxon>
        <taxon>Paraburkholderia</taxon>
    </lineage>
</organism>
<dbReference type="InterPro" id="IPR009057">
    <property type="entry name" value="Homeodomain-like_sf"/>
</dbReference>
<geneLocation type="plasmid" evidence="1 2">
    <name>pBN2</name>
</geneLocation>
<keyword evidence="2" id="KW-1185">Reference proteome</keyword>
<dbReference type="InterPro" id="IPR002514">
    <property type="entry name" value="Transposase_8"/>
</dbReference>
<accession>A0A248VYG3</accession>
<dbReference type="SUPFAM" id="SSF46689">
    <property type="entry name" value="Homeodomain-like"/>
    <property type="match status" value="1"/>
</dbReference>
<name>A0A248VYG3_9BURK</name>
<dbReference type="NCBIfam" id="NF047595">
    <property type="entry name" value="IS66_ISRel24_TnpA"/>
    <property type="match status" value="1"/>
</dbReference>